<evidence type="ECO:0000313" key="1">
    <source>
        <dbReference type="EMBL" id="KAF2471750.1"/>
    </source>
</evidence>
<organism evidence="1 2">
    <name type="scientific">Lindgomyces ingoldianus</name>
    <dbReference type="NCBI Taxonomy" id="673940"/>
    <lineage>
        <taxon>Eukaryota</taxon>
        <taxon>Fungi</taxon>
        <taxon>Dikarya</taxon>
        <taxon>Ascomycota</taxon>
        <taxon>Pezizomycotina</taxon>
        <taxon>Dothideomycetes</taxon>
        <taxon>Pleosporomycetidae</taxon>
        <taxon>Pleosporales</taxon>
        <taxon>Lindgomycetaceae</taxon>
        <taxon>Lindgomyces</taxon>
    </lineage>
</organism>
<name>A0ACB6QY11_9PLEO</name>
<evidence type="ECO:0000313" key="2">
    <source>
        <dbReference type="Proteomes" id="UP000799755"/>
    </source>
</evidence>
<comment type="caution">
    <text evidence="1">The sequence shown here is derived from an EMBL/GenBank/DDBJ whole genome shotgun (WGS) entry which is preliminary data.</text>
</comment>
<reference evidence="1" key="1">
    <citation type="journal article" date="2020" name="Stud. Mycol.">
        <title>101 Dothideomycetes genomes: a test case for predicting lifestyles and emergence of pathogens.</title>
        <authorList>
            <person name="Haridas S."/>
            <person name="Albert R."/>
            <person name="Binder M."/>
            <person name="Bloem J."/>
            <person name="Labutti K."/>
            <person name="Salamov A."/>
            <person name="Andreopoulos B."/>
            <person name="Baker S."/>
            <person name="Barry K."/>
            <person name="Bills G."/>
            <person name="Bluhm B."/>
            <person name="Cannon C."/>
            <person name="Castanera R."/>
            <person name="Culley D."/>
            <person name="Daum C."/>
            <person name="Ezra D."/>
            <person name="Gonzalez J."/>
            <person name="Henrissat B."/>
            <person name="Kuo A."/>
            <person name="Liang C."/>
            <person name="Lipzen A."/>
            <person name="Lutzoni F."/>
            <person name="Magnuson J."/>
            <person name="Mondo S."/>
            <person name="Nolan M."/>
            <person name="Ohm R."/>
            <person name="Pangilinan J."/>
            <person name="Park H.-J."/>
            <person name="Ramirez L."/>
            <person name="Alfaro M."/>
            <person name="Sun H."/>
            <person name="Tritt A."/>
            <person name="Yoshinaga Y."/>
            <person name="Zwiers L.-H."/>
            <person name="Turgeon B."/>
            <person name="Goodwin S."/>
            <person name="Spatafora J."/>
            <person name="Crous P."/>
            <person name="Grigoriev I."/>
        </authorList>
    </citation>
    <scope>NUCLEOTIDE SEQUENCE</scope>
    <source>
        <strain evidence="1">ATCC 200398</strain>
    </source>
</reference>
<dbReference type="EMBL" id="MU003504">
    <property type="protein sequence ID" value="KAF2471750.1"/>
    <property type="molecule type" value="Genomic_DNA"/>
</dbReference>
<gene>
    <name evidence="1" type="ORF">BDR25DRAFT_342407</name>
</gene>
<accession>A0ACB6QY11</accession>
<protein>
    <submittedName>
        <fullName evidence="1">RTA1-domain-containing protein</fullName>
    </submittedName>
</protein>
<dbReference type="Proteomes" id="UP000799755">
    <property type="component" value="Unassembled WGS sequence"/>
</dbReference>
<sequence length="280" mass="31427">MPEQHKLYQFSPSVPAAAVAVIVFTILLCVHLFRLFKTKTWFCIPFVVGAIFEIIGYAGRAYGHYHPQLLGPYIMQYLLILLAPILFAASVYMVLGRIIRATGFASYSLVRTTWLTKIFVGGDIVCFLIQAMGGSMIAGTKDPSARDRGKLIILLGLVLQVVIFGFFMLVGVVFHVRMRKREGGRSAFSDFNWERYLGMLYVASVLITVRNVFRVVEYAMGENGPLLATEWPIYVFDALLMAAVLVICSFWYLGRMVSKDNGLEDHEMMVDGEIRGQSGH</sequence>
<proteinExistence type="predicted"/>
<keyword evidence="2" id="KW-1185">Reference proteome</keyword>